<dbReference type="EMBL" id="CAJVQA010000007">
    <property type="protein sequence ID" value="CAG8449253.1"/>
    <property type="molecule type" value="Genomic_DNA"/>
</dbReference>
<evidence type="ECO:0000256" key="1">
    <source>
        <dbReference type="SAM" id="Coils"/>
    </source>
</evidence>
<dbReference type="AlphaFoldDB" id="A0A9N8YS55"/>
<evidence type="ECO:0000313" key="2">
    <source>
        <dbReference type="EMBL" id="CAG8449253.1"/>
    </source>
</evidence>
<dbReference type="GO" id="GO:0006302">
    <property type="term" value="P:double-strand break repair"/>
    <property type="evidence" value="ECO:0007669"/>
    <property type="project" value="UniProtKB-ARBA"/>
</dbReference>
<dbReference type="Gene3D" id="3.40.1350.10">
    <property type="match status" value="1"/>
</dbReference>
<dbReference type="OrthoDB" id="2429072at2759"/>
<sequence length="263" mass="31383">MSLDLVVLGLELSFRQFIENLIVNIPEFDDFDDFLSPSNNLNINRIKGKIFEYFIYKILIKNRIIVCINTTFISFSKKKYFTLLDDCVDIHGRYELLNFSIQCKFKNPNYKIPVSEIREFLNMANRRIDDSQHIGFFVSNVGLGDNAENELNSSSLKDKICICLYYEIVNKIKEYAKLLKIDQEELKKSDQDRKRKFIELKQENEILRMENKKIKQEKYEVYEKSIEELEKKIEEQNKKINIKLENQSQEFNKKLDMILNKLN</sequence>
<feature type="coiled-coil region" evidence="1">
    <location>
        <begin position="197"/>
        <end position="261"/>
    </location>
</feature>
<organism evidence="2 3">
    <name type="scientific">Cetraspora pellucida</name>
    <dbReference type="NCBI Taxonomy" id="1433469"/>
    <lineage>
        <taxon>Eukaryota</taxon>
        <taxon>Fungi</taxon>
        <taxon>Fungi incertae sedis</taxon>
        <taxon>Mucoromycota</taxon>
        <taxon>Glomeromycotina</taxon>
        <taxon>Glomeromycetes</taxon>
        <taxon>Diversisporales</taxon>
        <taxon>Gigasporaceae</taxon>
        <taxon>Cetraspora</taxon>
    </lineage>
</organism>
<proteinExistence type="predicted"/>
<keyword evidence="3" id="KW-1185">Reference proteome</keyword>
<reference evidence="2" key="1">
    <citation type="submission" date="2021-06" db="EMBL/GenBank/DDBJ databases">
        <authorList>
            <person name="Kallberg Y."/>
            <person name="Tangrot J."/>
            <person name="Rosling A."/>
        </authorList>
    </citation>
    <scope>NUCLEOTIDE SEQUENCE</scope>
    <source>
        <strain evidence="2">FL966</strain>
    </source>
</reference>
<dbReference type="InterPro" id="IPR011335">
    <property type="entry name" value="Restrct_endonuc-II-like"/>
</dbReference>
<dbReference type="Proteomes" id="UP000789759">
    <property type="component" value="Unassembled WGS sequence"/>
</dbReference>
<dbReference type="SUPFAM" id="SSF52980">
    <property type="entry name" value="Restriction endonuclease-like"/>
    <property type="match status" value="1"/>
</dbReference>
<keyword evidence="1" id="KW-0175">Coiled coil</keyword>
<dbReference type="GO" id="GO:0003676">
    <property type="term" value="F:nucleic acid binding"/>
    <property type="evidence" value="ECO:0007669"/>
    <property type="project" value="InterPro"/>
</dbReference>
<dbReference type="InterPro" id="IPR011856">
    <property type="entry name" value="tRNA_endonuc-like_dom_sf"/>
</dbReference>
<accession>A0A9N8YS55</accession>
<evidence type="ECO:0000313" key="3">
    <source>
        <dbReference type="Proteomes" id="UP000789759"/>
    </source>
</evidence>
<name>A0A9N8YS55_9GLOM</name>
<gene>
    <name evidence="2" type="ORF">CPELLU_LOCUS42</name>
</gene>
<protein>
    <submittedName>
        <fullName evidence="2">8819_t:CDS:1</fullName>
    </submittedName>
</protein>
<comment type="caution">
    <text evidence="2">The sequence shown here is derived from an EMBL/GenBank/DDBJ whole genome shotgun (WGS) entry which is preliminary data.</text>
</comment>